<evidence type="ECO:0000256" key="3">
    <source>
        <dbReference type="PROSITE-ProRule" id="PRU00221"/>
    </source>
</evidence>
<evidence type="ECO:0000313" key="5">
    <source>
        <dbReference type="Proteomes" id="UP001254165"/>
    </source>
</evidence>
<dbReference type="SMART" id="SM00320">
    <property type="entry name" value="WD40"/>
    <property type="match status" value="7"/>
</dbReference>
<keyword evidence="1 3" id="KW-0853">WD repeat</keyword>
<gene>
    <name evidence="4" type="ORF">QYE77_04560</name>
</gene>
<dbReference type="InterPro" id="IPR011047">
    <property type="entry name" value="Quinoprotein_ADH-like_sf"/>
</dbReference>
<protein>
    <submittedName>
        <fullName evidence="4">Uncharacterized protein</fullName>
    </submittedName>
</protein>
<accession>A0ABU3NL10</accession>
<dbReference type="SUPFAM" id="SSF50998">
    <property type="entry name" value="Quinoprotein alcohol dehydrogenase-like"/>
    <property type="match status" value="1"/>
</dbReference>
<comment type="caution">
    <text evidence="4">The sequence shown here is derived from an EMBL/GenBank/DDBJ whole genome shotgun (WGS) entry which is preliminary data.</text>
</comment>
<feature type="repeat" description="WD" evidence="3">
    <location>
        <begin position="480"/>
        <end position="511"/>
    </location>
</feature>
<name>A0ABU3NL10_9CHLR</name>
<dbReference type="Proteomes" id="UP001254165">
    <property type="component" value="Unassembled WGS sequence"/>
</dbReference>
<proteinExistence type="predicted"/>
<evidence type="ECO:0000313" key="4">
    <source>
        <dbReference type="EMBL" id="MDT8897530.1"/>
    </source>
</evidence>
<dbReference type="Pfam" id="PF00400">
    <property type="entry name" value="WD40"/>
    <property type="match status" value="2"/>
</dbReference>
<dbReference type="Gene3D" id="2.130.10.10">
    <property type="entry name" value="YVTN repeat-like/Quinoprotein amine dehydrogenase"/>
    <property type="match status" value="2"/>
</dbReference>
<evidence type="ECO:0000256" key="2">
    <source>
        <dbReference type="ARBA" id="ARBA00022737"/>
    </source>
</evidence>
<evidence type="ECO:0000256" key="1">
    <source>
        <dbReference type="ARBA" id="ARBA00022574"/>
    </source>
</evidence>
<dbReference type="RefSeq" id="WP_315624190.1">
    <property type="nucleotide sequence ID" value="NZ_JAUHMF010000001.1"/>
</dbReference>
<dbReference type="PROSITE" id="PS50082">
    <property type="entry name" value="WD_REPEATS_2"/>
    <property type="match status" value="1"/>
</dbReference>
<keyword evidence="2" id="KW-0677">Repeat</keyword>
<dbReference type="PANTHER" id="PTHR19848:SF8">
    <property type="entry name" value="F-BOX AND WD REPEAT DOMAIN CONTAINING 7"/>
    <property type="match status" value="1"/>
</dbReference>
<dbReference type="PROSITE" id="PS50294">
    <property type="entry name" value="WD_REPEATS_REGION"/>
    <property type="match status" value="1"/>
</dbReference>
<dbReference type="EMBL" id="JAUHMF010000001">
    <property type="protein sequence ID" value="MDT8897530.1"/>
    <property type="molecule type" value="Genomic_DNA"/>
</dbReference>
<dbReference type="PANTHER" id="PTHR19848">
    <property type="entry name" value="WD40 REPEAT PROTEIN"/>
    <property type="match status" value="1"/>
</dbReference>
<organism evidence="4 5">
    <name type="scientific">Thermanaerothrix solaris</name>
    <dbReference type="NCBI Taxonomy" id="3058434"/>
    <lineage>
        <taxon>Bacteria</taxon>
        <taxon>Bacillati</taxon>
        <taxon>Chloroflexota</taxon>
        <taxon>Anaerolineae</taxon>
        <taxon>Anaerolineales</taxon>
        <taxon>Anaerolineaceae</taxon>
        <taxon>Thermanaerothrix</taxon>
    </lineage>
</organism>
<reference evidence="4 5" key="1">
    <citation type="submission" date="2023-07" db="EMBL/GenBank/DDBJ databases">
        <title>Novel species of Thermanaerothrix with wide hydrolytic capabilities.</title>
        <authorList>
            <person name="Zayulina K.S."/>
            <person name="Podosokorskaya O.A."/>
            <person name="Elcheninov A.G."/>
        </authorList>
    </citation>
    <scope>NUCLEOTIDE SEQUENCE [LARGE SCALE GENOMIC DNA]</scope>
    <source>
        <strain evidence="4 5">4228-RoL</strain>
    </source>
</reference>
<dbReference type="InterPro" id="IPR015943">
    <property type="entry name" value="WD40/YVTN_repeat-like_dom_sf"/>
</dbReference>
<sequence>MMGTLPWERLQRLLTHPSIWLDSPPDLIEPLILRGAVAVLEEADSPEADGALGAAVRYCPLEEVRTAALQALARRAQQGRDSSCITLFELAVNAANTEAAAIILKYNLACPFPGLQAVFSFLYQDPEVYGQYDPSGLHVTGAYLETQDADLRERLIEAARRQGWEEWIDIVHTLESLTEEGLDILINRYTRFTHSRERQIILYYLDKLAQAGSEIAQEALCALFLRYEDGQVLQILRQRGYLPRDVVQRALFFFLTQQWERYEALDLDQRLLAMAYEQASPLVRRRLLHLSRYTGRVGWLSIVQRGHVVRGIRDLSDADWQTLMAHLAAAERWVEMWKIAQVAPPYWGVQILHLLKEKGWQPDGDEEREAFSMLSGLAENCRLNPPQVQRTAVFRPPVATELMSFAVNREGTWMAAGTTDATLWIWDLVDSRLPPRRLGGMLGQPRVLAFSPESDYLIGGFNDHAIRVFRMSDGALVKTLNGHRGLIRALVMHPGGRVLFSAGFDGTIRVWRFPFGPQLRLIPTPDGEELFGLGISEDGERLISAGSAGVIRVWRWMDGALIAELPDQGETLLALAVSSGQLGASYSRDGWLRAWNIVNGRRLWEVACEGMRLSHLCFHPEEQLLFSTDLEGAISAWNIFSGKVISRLTDPASAGVGVWIHPQGHRLFSAHASGDINLWDLETLLLARSVPRFPAALQIPYLEQRWQKAATESPSLKAWLRYLLELYRWLARFDVEVTEPVVLEVGEFDIQL</sequence>
<keyword evidence="5" id="KW-1185">Reference proteome</keyword>
<dbReference type="InterPro" id="IPR001680">
    <property type="entry name" value="WD40_rpt"/>
</dbReference>